<reference evidence="2 3" key="1">
    <citation type="submission" date="2013-04" db="EMBL/GenBank/DDBJ databases">
        <title>Hyphomonas sp. T24B3 Genome Sequencing.</title>
        <authorList>
            <person name="Lai Q."/>
            <person name="Shao Z."/>
        </authorList>
    </citation>
    <scope>NUCLEOTIDE SEQUENCE [LARGE SCALE GENOMIC DNA]</scope>
    <source>
        <strain evidence="2 3">T24B3</strain>
    </source>
</reference>
<feature type="compositionally biased region" description="Acidic residues" evidence="1">
    <location>
        <begin position="568"/>
        <end position="577"/>
    </location>
</feature>
<dbReference type="STRING" id="1280941.HY2_08280"/>
<feature type="compositionally biased region" description="Polar residues" evidence="1">
    <location>
        <begin position="122"/>
        <end position="136"/>
    </location>
</feature>
<sequence length="592" mass="63708">MLHPSTKRLIDKLSQMTHKQKVAWQEGENGQITHDTEGYRVTLTPEPCAVLLTDALGREIETCSPDDFANEVDANGRPYAQFVTELYLEARRHARGAEKAINALLAGLDEVDAEADTDEASTQEQDASSAIAAGSSTETLIEDLGDDSAPLDPDMYPEFEGQSDMQRAVASLADQVNGQPRAAPVEEAAVEPEEDAELHGFAIPPTEDVEATETEDAHTPLDEPEAGYTPTHMDGAEEVQSGEAGEPEMAEAALDVETEVQIEDAPAEPEPAPYAPAFMDEETAAPVYAQSEPIGDFTPQTETAPQTAPEVETVSRFSEETVDTFEAPSSEDLHVQETPEHSVYTEDLPEESGAEEASPVPSETLEDKPFQTGSFGTGSLNQYRPSHRAEDPAPLIETEEASSAPAPATEDTVETVAAAEATESQPAPQPEAPRSFSLSGISSGFGLGAHSRPAEPAPHPHSPDPVEKVGSPHVVIDGTSDLPDWLPEQSESDIHVDDQPPSTDAPSTDDNEEVVATQTQEETPEVQPEANNWETSAPAPDYSPFPEAETPPTPREAPSETYTPYESETFEEDEDTEPTPPSRPAKRFNPWN</sequence>
<feature type="region of interest" description="Disordered" evidence="1">
    <location>
        <begin position="184"/>
        <end position="592"/>
    </location>
</feature>
<dbReference type="eggNOG" id="ENOG5030IFW">
    <property type="taxonomic scope" value="Bacteria"/>
</dbReference>
<evidence type="ECO:0000313" key="3">
    <source>
        <dbReference type="Proteomes" id="UP000249123"/>
    </source>
</evidence>
<feature type="compositionally biased region" description="Acidic residues" evidence="1">
    <location>
        <begin position="245"/>
        <end position="267"/>
    </location>
</feature>
<protein>
    <submittedName>
        <fullName evidence="2">Uncharacterized protein</fullName>
    </submittedName>
</protein>
<name>A0A062U276_9PROT</name>
<dbReference type="AlphaFoldDB" id="A0A062U276"/>
<organism evidence="2 3">
    <name type="scientific">Hyphomonas pacifica</name>
    <dbReference type="NCBI Taxonomy" id="1280941"/>
    <lineage>
        <taxon>Bacteria</taxon>
        <taxon>Pseudomonadati</taxon>
        <taxon>Pseudomonadota</taxon>
        <taxon>Alphaproteobacteria</taxon>
        <taxon>Hyphomonadales</taxon>
        <taxon>Hyphomonadaceae</taxon>
        <taxon>Hyphomonas</taxon>
    </lineage>
</organism>
<evidence type="ECO:0000256" key="1">
    <source>
        <dbReference type="SAM" id="MobiDB-lite"/>
    </source>
</evidence>
<dbReference type="EMBL" id="AWFB01000006">
    <property type="protein sequence ID" value="RAN35175.1"/>
    <property type="molecule type" value="Genomic_DNA"/>
</dbReference>
<feature type="compositionally biased region" description="Basic and acidic residues" evidence="1">
    <location>
        <begin position="331"/>
        <end position="344"/>
    </location>
</feature>
<dbReference type="Proteomes" id="UP000249123">
    <property type="component" value="Unassembled WGS sequence"/>
</dbReference>
<dbReference type="RefSeq" id="WP_034824403.1">
    <property type="nucleotide sequence ID" value="NZ_AWFA01000005.1"/>
</dbReference>
<keyword evidence="3" id="KW-1185">Reference proteome</keyword>
<feature type="compositionally biased region" description="Low complexity" evidence="1">
    <location>
        <begin position="435"/>
        <end position="444"/>
    </location>
</feature>
<feature type="region of interest" description="Disordered" evidence="1">
    <location>
        <begin position="114"/>
        <end position="136"/>
    </location>
</feature>
<feature type="compositionally biased region" description="Low complexity" evidence="1">
    <location>
        <begin position="514"/>
        <end position="530"/>
    </location>
</feature>
<gene>
    <name evidence="2" type="ORF">HY3_08885</name>
</gene>
<feature type="compositionally biased region" description="Low complexity" evidence="1">
    <location>
        <begin position="298"/>
        <end position="310"/>
    </location>
</feature>
<feature type="compositionally biased region" description="Low complexity" evidence="1">
    <location>
        <begin position="401"/>
        <end position="423"/>
    </location>
</feature>
<dbReference type="OrthoDB" id="7620567at2"/>
<accession>A0A062U276</accession>
<proteinExistence type="predicted"/>
<comment type="caution">
    <text evidence="2">The sequence shown here is derived from an EMBL/GenBank/DDBJ whole genome shotgun (WGS) entry which is preliminary data.</text>
</comment>
<feature type="compositionally biased region" description="Polar residues" evidence="1">
    <location>
        <begin position="371"/>
        <end position="384"/>
    </location>
</feature>
<evidence type="ECO:0000313" key="2">
    <source>
        <dbReference type="EMBL" id="RAN35175.1"/>
    </source>
</evidence>